<reference evidence="1 2" key="1">
    <citation type="submission" date="2017-11" db="EMBL/GenBank/DDBJ databases">
        <authorList>
            <person name="Duchaud E."/>
        </authorList>
    </citation>
    <scope>NUCLEOTIDE SEQUENCE [LARGE SCALE GENOMIC DNA]</scope>
    <source>
        <strain evidence="1 2">TNO010</strain>
    </source>
</reference>
<dbReference type="EMBL" id="OENE01000010">
    <property type="protein sequence ID" value="SOU88379.1"/>
    <property type="molecule type" value="Genomic_DNA"/>
</dbReference>
<dbReference type="Proteomes" id="UP000490060">
    <property type="component" value="Unassembled WGS sequence"/>
</dbReference>
<evidence type="ECO:0000313" key="1">
    <source>
        <dbReference type="EMBL" id="SOU88379.1"/>
    </source>
</evidence>
<gene>
    <name evidence="1" type="ORF">TNO010_180078</name>
</gene>
<dbReference type="RefSeq" id="WP_172505106.1">
    <property type="nucleotide sequence ID" value="NZ_OENE01000010.1"/>
</dbReference>
<organism evidence="1 2">
    <name type="scientific">Tenacibaculum finnmarkense genomovar ulcerans</name>
    <dbReference type="NCBI Taxonomy" id="2781388"/>
    <lineage>
        <taxon>Bacteria</taxon>
        <taxon>Pseudomonadati</taxon>
        <taxon>Bacteroidota</taxon>
        <taxon>Flavobacteriia</taxon>
        <taxon>Flavobacteriales</taxon>
        <taxon>Flavobacteriaceae</taxon>
        <taxon>Tenacibaculum</taxon>
        <taxon>Tenacibaculum finnmarkense</taxon>
    </lineage>
</organism>
<evidence type="ECO:0000313" key="2">
    <source>
        <dbReference type="Proteomes" id="UP000490060"/>
    </source>
</evidence>
<accession>A0A2I2M765</accession>
<sequence length="281" mass="32627">MKTTFKISYQINDIAKLKGQFIFDKKSNTAVISENDIAIILSELTALIIDLKKKHKIYQFNYSIGLIDENNNIDTPKILFTDEKTLFNEVSKYSALTSATITYLQATDHGEYDSRIWEDCENPLGTQAILSLVSKDKKWMPEYIYFLRTCDLDHEVNQGGDIEELIEQYQWNEETCTLAIARLITCCGQHGSEQFEDLLEDGLSDYIQENKPLFLEKLIEEFKYALDSDSCYSPSLNASKEDYLSEFFEYIEALNTIFDKNDFDKINTYLSKYWDAFNAKE</sequence>
<protein>
    <submittedName>
        <fullName evidence="1">Uncharacterized protein</fullName>
    </submittedName>
</protein>
<name>A0A2I2M765_9FLAO</name>
<proteinExistence type="predicted"/>
<dbReference type="AlphaFoldDB" id="A0A2I2M765"/>